<dbReference type="EMBL" id="JAGPYM010000163">
    <property type="protein sequence ID" value="KAH6866059.1"/>
    <property type="molecule type" value="Genomic_DNA"/>
</dbReference>
<evidence type="ECO:0000313" key="2">
    <source>
        <dbReference type="Proteomes" id="UP000777438"/>
    </source>
</evidence>
<gene>
    <name evidence="1" type="ORF">B0T10DRAFT_452107</name>
</gene>
<proteinExistence type="predicted"/>
<accession>A0A9P8VNU4</accession>
<dbReference type="Gene3D" id="3.80.10.10">
    <property type="entry name" value="Ribonuclease Inhibitor"/>
    <property type="match status" value="1"/>
</dbReference>
<organism evidence="1 2">
    <name type="scientific">Thelonectria olida</name>
    <dbReference type="NCBI Taxonomy" id="1576542"/>
    <lineage>
        <taxon>Eukaryota</taxon>
        <taxon>Fungi</taxon>
        <taxon>Dikarya</taxon>
        <taxon>Ascomycota</taxon>
        <taxon>Pezizomycotina</taxon>
        <taxon>Sordariomycetes</taxon>
        <taxon>Hypocreomycetidae</taxon>
        <taxon>Hypocreales</taxon>
        <taxon>Nectriaceae</taxon>
        <taxon>Thelonectria</taxon>
    </lineage>
</organism>
<keyword evidence="2" id="KW-1185">Reference proteome</keyword>
<dbReference type="SUPFAM" id="SSF52047">
    <property type="entry name" value="RNI-like"/>
    <property type="match status" value="1"/>
</dbReference>
<sequence>MPNSLQTCPDAIVECIAQLLSLEDNCNLRLSCKSLAIKSSHHSFRTFFETKQVILAPSTLKAFVQGLRAQDLRSLVRNLHLVAFIDEASDRDPQARTITREQETWRPEQQRLLRQVFIELAKHAKDGISLTLRSGILKRYIGRFPPKSTSTWNCATDTFGMVMRELTATKLKIKSLNLFNDSGPNDHSLFCDHLDAFDWNGRDLVESLLSLKSLSVRMSMQPFPLRDIIQAATLRRRTLERQESPRSESSFTGIANIVRHCPQLENLDIICNTPSPNSWIPRFISDSERILQHLNDLETLPVLKCLTICGICIRAEDLLKFIERTRIRELSIEGVGLTRGAWKPVLDYCTSEQANMTKLAMDSLHESPTIGGIVHFGPERAQDRVSKPDSRMELQGDEMRHPITYLVAMGPHVGSPTPWQLEQPGSSLR</sequence>
<name>A0A9P8VNU4_9HYPO</name>
<comment type="caution">
    <text evidence="1">The sequence shown here is derived from an EMBL/GenBank/DDBJ whole genome shotgun (WGS) entry which is preliminary data.</text>
</comment>
<evidence type="ECO:0000313" key="1">
    <source>
        <dbReference type="EMBL" id="KAH6866059.1"/>
    </source>
</evidence>
<dbReference type="InterPro" id="IPR032675">
    <property type="entry name" value="LRR_dom_sf"/>
</dbReference>
<evidence type="ECO:0008006" key="3">
    <source>
        <dbReference type="Google" id="ProtNLM"/>
    </source>
</evidence>
<dbReference type="OrthoDB" id="3886018at2759"/>
<dbReference type="Proteomes" id="UP000777438">
    <property type="component" value="Unassembled WGS sequence"/>
</dbReference>
<reference evidence="1 2" key="1">
    <citation type="journal article" date="2021" name="Nat. Commun.">
        <title>Genetic determinants of endophytism in the Arabidopsis root mycobiome.</title>
        <authorList>
            <person name="Mesny F."/>
            <person name="Miyauchi S."/>
            <person name="Thiergart T."/>
            <person name="Pickel B."/>
            <person name="Atanasova L."/>
            <person name="Karlsson M."/>
            <person name="Huettel B."/>
            <person name="Barry K.W."/>
            <person name="Haridas S."/>
            <person name="Chen C."/>
            <person name="Bauer D."/>
            <person name="Andreopoulos W."/>
            <person name="Pangilinan J."/>
            <person name="LaButti K."/>
            <person name="Riley R."/>
            <person name="Lipzen A."/>
            <person name="Clum A."/>
            <person name="Drula E."/>
            <person name="Henrissat B."/>
            <person name="Kohler A."/>
            <person name="Grigoriev I.V."/>
            <person name="Martin F.M."/>
            <person name="Hacquard S."/>
        </authorList>
    </citation>
    <scope>NUCLEOTIDE SEQUENCE [LARGE SCALE GENOMIC DNA]</scope>
    <source>
        <strain evidence="1 2">MPI-CAGE-CH-0241</strain>
    </source>
</reference>
<dbReference type="AlphaFoldDB" id="A0A9P8VNU4"/>
<protein>
    <recommendedName>
        <fullName evidence="3">F-box domain-containing protein</fullName>
    </recommendedName>
</protein>